<feature type="domain" description="C3H1-type" evidence="3">
    <location>
        <begin position="36"/>
        <end position="57"/>
    </location>
</feature>
<feature type="compositionally biased region" description="Polar residues" evidence="2">
    <location>
        <begin position="186"/>
        <end position="226"/>
    </location>
</feature>
<dbReference type="EMBL" id="CAJOBQ010000022">
    <property type="protein sequence ID" value="CAF4216842.1"/>
    <property type="molecule type" value="Genomic_DNA"/>
</dbReference>
<dbReference type="InterPro" id="IPR041686">
    <property type="entry name" value="Znf-CCCH_3"/>
</dbReference>
<gene>
    <name evidence="4" type="ORF">TSG867_LOCUS1040</name>
</gene>
<evidence type="ECO:0000256" key="1">
    <source>
        <dbReference type="PROSITE-ProRule" id="PRU00723"/>
    </source>
</evidence>
<feature type="compositionally biased region" description="Polar residues" evidence="2">
    <location>
        <begin position="581"/>
        <end position="597"/>
    </location>
</feature>
<feature type="domain" description="C3H1-type" evidence="3">
    <location>
        <begin position="3"/>
        <end position="29"/>
    </location>
</feature>
<name>A0A820CNQ4_9BILA</name>
<feature type="zinc finger region" description="C3H1-type" evidence="1">
    <location>
        <begin position="3"/>
        <end position="29"/>
    </location>
</feature>
<dbReference type="InterPro" id="IPR000571">
    <property type="entry name" value="Znf_CCCH"/>
</dbReference>
<evidence type="ECO:0000256" key="2">
    <source>
        <dbReference type="SAM" id="MobiDB-lite"/>
    </source>
</evidence>
<evidence type="ECO:0000313" key="4">
    <source>
        <dbReference type="EMBL" id="CAF4216842.1"/>
    </source>
</evidence>
<accession>A0A820CNQ4</accession>
<dbReference type="Pfam" id="PF15663">
    <property type="entry name" value="zf-CCCH_3"/>
    <property type="match status" value="1"/>
</dbReference>
<feature type="region of interest" description="Disordered" evidence="2">
    <location>
        <begin position="440"/>
        <end position="535"/>
    </location>
</feature>
<dbReference type="PROSITE" id="PS50103">
    <property type="entry name" value="ZF_C3H1"/>
    <property type="match status" value="2"/>
</dbReference>
<dbReference type="Proteomes" id="UP000663862">
    <property type="component" value="Unassembled WGS sequence"/>
</dbReference>
<feature type="compositionally biased region" description="Polar residues" evidence="2">
    <location>
        <begin position="440"/>
        <end position="450"/>
    </location>
</feature>
<keyword evidence="1" id="KW-0479">Metal-binding</keyword>
<feature type="region of interest" description="Disordered" evidence="2">
    <location>
        <begin position="177"/>
        <end position="226"/>
    </location>
</feature>
<feature type="region of interest" description="Disordered" evidence="2">
    <location>
        <begin position="370"/>
        <end position="395"/>
    </location>
</feature>
<protein>
    <recommendedName>
        <fullName evidence="3">C3H1-type domain-containing protein</fullName>
    </recommendedName>
</protein>
<evidence type="ECO:0000259" key="3">
    <source>
        <dbReference type="PROSITE" id="PS50103"/>
    </source>
</evidence>
<feature type="compositionally biased region" description="Polar residues" evidence="2">
    <location>
        <begin position="471"/>
        <end position="500"/>
    </location>
</feature>
<feature type="region of interest" description="Disordered" evidence="2">
    <location>
        <begin position="581"/>
        <end position="601"/>
    </location>
</feature>
<feature type="compositionally biased region" description="Polar residues" evidence="2">
    <location>
        <begin position="508"/>
        <end position="518"/>
    </location>
</feature>
<proteinExistence type="predicted"/>
<dbReference type="GO" id="GO:0008270">
    <property type="term" value="F:zinc ion binding"/>
    <property type="evidence" value="ECO:0007669"/>
    <property type="project" value="UniProtKB-KW"/>
</dbReference>
<dbReference type="AlphaFoldDB" id="A0A820CNQ4"/>
<organism evidence="4 5">
    <name type="scientific">Rotaria socialis</name>
    <dbReference type="NCBI Taxonomy" id="392032"/>
    <lineage>
        <taxon>Eukaryota</taxon>
        <taxon>Metazoa</taxon>
        <taxon>Spiralia</taxon>
        <taxon>Gnathifera</taxon>
        <taxon>Rotifera</taxon>
        <taxon>Eurotatoria</taxon>
        <taxon>Bdelloidea</taxon>
        <taxon>Philodinida</taxon>
        <taxon>Philodinidae</taxon>
        <taxon>Rotaria</taxon>
    </lineage>
</organism>
<feature type="compositionally biased region" description="Polar residues" evidence="2">
    <location>
        <begin position="373"/>
        <end position="386"/>
    </location>
</feature>
<dbReference type="PANTHER" id="PTHR15725:SF14">
    <property type="entry name" value="ZINC FINGER CCCH DOMAIN-CONTAINING PROTEIN 11A"/>
    <property type="match status" value="1"/>
</dbReference>
<keyword evidence="1" id="KW-0862">Zinc</keyword>
<feature type="compositionally biased region" description="Low complexity" evidence="2">
    <location>
        <begin position="525"/>
        <end position="535"/>
    </location>
</feature>
<evidence type="ECO:0000313" key="5">
    <source>
        <dbReference type="Proteomes" id="UP000663862"/>
    </source>
</evidence>
<dbReference type="PANTHER" id="PTHR15725">
    <property type="entry name" value="ZN-FINGER, C-X8-C-X5-C-X3-H TYPE-CONTAINING"/>
    <property type="match status" value="1"/>
</dbReference>
<feature type="compositionally biased region" description="Low complexity" evidence="2">
    <location>
        <begin position="252"/>
        <end position="275"/>
    </location>
</feature>
<feature type="region of interest" description="Disordered" evidence="2">
    <location>
        <begin position="252"/>
        <end position="288"/>
    </location>
</feature>
<dbReference type="Gene3D" id="4.10.1000.10">
    <property type="entry name" value="Zinc finger, CCCH-type"/>
    <property type="match status" value="1"/>
</dbReference>
<reference evidence="4" key="1">
    <citation type="submission" date="2021-02" db="EMBL/GenBank/DDBJ databases">
        <authorList>
            <person name="Nowell W R."/>
        </authorList>
    </citation>
    <scope>NUCLEOTIDE SEQUENCE</scope>
</reference>
<sequence length="634" mass="69336">MHKSNEDCFYFLTSLCAKGSSCTYRHSPLALTCNVICPAWLRGNCLDPACPFRHTTAQRAMISNGILCFYENTPTGCLKVDCTFVHSRPRMTSRTAATIRPSSTNLINKDATKPIVSSVLPTVIPQTTPTSNSSINPLESTPSEPQIVIPIIKIESLSNSEISSPITKTETTVRRIALSSDDVDQSNESKTISDNNSTSPKLQKSSSRCVITDTPKISQDETTTTTQSRLVVNRNVVLSESTGIPNRKIVQTTTTTTKTSSSSSAPSNRVVVSSSGAGSTAKDKRTDVGFVEQKNDSKKFKKDSSSSKKFFYYQETVKMNTKDNVMILAVNIPFPYSTPSITNRLSFNSSKETTSTNDAKPIRLNRDRLPATKISNGNSPVSVATSSHEEKSSAGTVLLQDNERRTMRIERFQKKPNSPPRSIVCSTSITTVNNMTIHSSTNRNVITSTTNDRKRTIPETTIADEPPPKRISSSLSHNKSSPRQPATSLNSAIQSTLSLSSHEKKSTQSKNSATTTNGTHHHAISSPALQQSSLTSTTTIIKTSRIRQPPSVAIKRPLTPMMTSSQTLTKAIEQIPINIAENKTSTTKRTTEPQTSNQDDENQLLKLNESSDVVDTFAFIDEALLETDNLLELF</sequence>
<keyword evidence="1" id="KW-0863">Zinc-finger</keyword>
<comment type="caution">
    <text evidence="4">The sequence shown here is derived from an EMBL/GenBank/DDBJ whole genome shotgun (WGS) entry which is preliminary data.</text>
</comment>
<dbReference type="SMART" id="SM00356">
    <property type="entry name" value="ZnF_C3H1"/>
    <property type="match status" value="2"/>
</dbReference>
<feature type="zinc finger region" description="C3H1-type" evidence="1">
    <location>
        <begin position="36"/>
        <end position="57"/>
    </location>
</feature>